<dbReference type="InterPro" id="IPR056935">
    <property type="entry name" value="Rv0428c-like_C"/>
</dbReference>
<dbReference type="PANTHER" id="PTHR43877">
    <property type="entry name" value="AMINOALKYLPHOSPHONATE N-ACETYLTRANSFERASE-RELATED-RELATED"/>
    <property type="match status" value="1"/>
</dbReference>
<comment type="caution">
    <text evidence="5">The sequence shown here is derived from an EMBL/GenBank/DDBJ whole genome shotgun (WGS) entry which is preliminary data.</text>
</comment>
<gene>
    <name evidence="5" type="ORF">GCM10023321_07660</name>
</gene>
<organism evidence="5 6">
    <name type="scientific">Pseudonocardia eucalypti</name>
    <dbReference type="NCBI Taxonomy" id="648755"/>
    <lineage>
        <taxon>Bacteria</taxon>
        <taxon>Bacillati</taxon>
        <taxon>Actinomycetota</taxon>
        <taxon>Actinomycetes</taxon>
        <taxon>Pseudonocardiales</taxon>
        <taxon>Pseudonocardiaceae</taxon>
        <taxon>Pseudonocardia</taxon>
    </lineage>
</organism>
<dbReference type="InterPro" id="IPR000182">
    <property type="entry name" value="GNAT_dom"/>
</dbReference>
<evidence type="ECO:0000313" key="5">
    <source>
        <dbReference type="EMBL" id="GAA5147130.1"/>
    </source>
</evidence>
<protein>
    <recommendedName>
        <fullName evidence="4">N-acetyltransferase domain-containing protein</fullName>
    </recommendedName>
</protein>
<evidence type="ECO:0000313" key="6">
    <source>
        <dbReference type="Proteomes" id="UP001428817"/>
    </source>
</evidence>
<keyword evidence="6" id="KW-1185">Reference proteome</keyword>
<dbReference type="CDD" id="cd04301">
    <property type="entry name" value="NAT_SF"/>
    <property type="match status" value="1"/>
</dbReference>
<feature type="domain" description="N-acetyltransferase" evidence="4">
    <location>
        <begin position="213"/>
        <end position="347"/>
    </location>
</feature>
<feature type="region of interest" description="Disordered" evidence="3">
    <location>
        <begin position="193"/>
        <end position="214"/>
    </location>
</feature>
<keyword evidence="2" id="KW-0012">Acyltransferase</keyword>
<dbReference type="InterPro" id="IPR056934">
    <property type="entry name" value="SH3_Rv0428c"/>
</dbReference>
<dbReference type="InterPro" id="IPR016181">
    <property type="entry name" value="Acyl_CoA_acyltransferase"/>
</dbReference>
<dbReference type="Proteomes" id="UP001428817">
    <property type="component" value="Unassembled WGS sequence"/>
</dbReference>
<evidence type="ECO:0000256" key="2">
    <source>
        <dbReference type="ARBA" id="ARBA00023315"/>
    </source>
</evidence>
<dbReference type="Pfam" id="PF24553">
    <property type="entry name" value="Rv0428c_C"/>
    <property type="match status" value="1"/>
</dbReference>
<reference evidence="6" key="1">
    <citation type="journal article" date="2019" name="Int. J. Syst. Evol. Microbiol.">
        <title>The Global Catalogue of Microorganisms (GCM) 10K type strain sequencing project: providing services to taxonomists for standard genome sequencing and annotation.</title>
        <authorList>
            <consortium name="The Broad Institute Genomics Platform"/>
            <consortium name="The Broad Institute Genome Sequencing Center for Infectious Disease"/>
            <person name="Wu L."/>
            <person name="Ma J."/>
        </authorList>
    </citation>
    <scope>NUCLEOTIDE SEQUENCE [LARGE SCALE GENOMIC DNA]</scope>
    <source>
        <strain evidence="6">JCM 18303</strain>
    </source>
</reference>
<sequence>MEIRGARSAELLARLHGCRVTLRHRLATRDGRPLFTDSVGELESEGRPDLLVHTRRGPVRVAREAVVAVREIPQPRARRASWAAVSRLERLCADAWPAVVDRPLGQWRLRAAGGFTGRANSTLVVGDPGRPTPEALAEAVGFAARHGLRPRAQVPRDSPWHERLAEHGWRLDESHAPGAEVSVQVTELAQLAGRSAGPDNEPGEPAKWPGVAPRIDPRPDADWWRLTVEEQQPSEAARHVLTAPALADRDAMGFGVARDGPTAVGAVRLALVDGHLHVARLWVAHEYRKAGVGSALMRAGARWALDRGAQWCVLQVAEHNVPAMALYRRLGFRQHHRYIYLVPPDTP</sequence>
<dbReference type="RefSeq" id="WP_345702514.1">
    <property type="nucleotide sequence ID" value="NZ_BAABJP010000001.1"/>
</dbReference>
<name>A0ABP9PIL8_9PSEU</name>
<evidence type="ECO:0000256" key="3">
    <source>
        <dbReference type="SAM" id="MobiDB-lite"/>
    </source>
</evidence>
<dbReference type="InterPro" id="IPR050832">
    <property type="entry name" value="Bact_Acetyltransf"/>
</dbReference>
<dbReference type="Pfam" id="PF24551">
    <property type="entry name" value="SH3_Rv0428c"/>
    <property type="match status" value="1"/>
</dbReference>
<dbReference type="Gene3D" id="3.40.630.30">
    <property type="match status" value="1"/>
</dbReference>
<keyword evidence="1" id="KW-0808">Transferase</keyword>
<evidence type="ECO:0000256" key="1">
    <source>
        <dbReference type="ARBA" id="ARBA00022679"/>
    </source>
</evidence>
<accession>A0ABP9PIL8</accession>
<evidence type="ECO:0000259" key="4">
    <source>
        <dbReference type="PROSITE" id="PS51186"/>
    </source>
</evidence>
<dbReference type="PROSITE" id="PS51186">
    <property type="entry name" value="GNAT"/>
    <property type="match status" value="1"/>
</dbReference>
<dbReference type="EMBL" id="BAABJP010000001">
    <property type="protein sequence ID" value="GAA5147130.1"/>
    <property type="molecule type" value="Genomic_DNA"/>
</dbReference>
<dbReference type="SUPFAM" id="SSF55729">
    <property type="entry name" value="Acyl-CoA N-acyltransferases (Nat)"/>
    <property type="match status" value="1"/>
</dbReference>
<proteinExistence type="predicted"/>